<reference evidence="5" key="2">
    <citation type="submission" date="2023-05" db="EMBL/GenBank/DDBJ databases">
        <authorList>
            <consortium name="Lawrence Berkeley National Laboratory"/>
            <person name="Steindorff A."/>
            <person name="Hensen N."/>
            <person name="Bonometti L."/>
            <person name="Westerberg I."/>
            <person name="Brannstrom I.O."/>
            <person name="Guillou S."/>
            <person name="Cros-Aarteil S."/>
            <person name="Calhoun S."/>
            <person name="Haridas S."/>
            <person name="Kuo A."/>
            <person name="Mondo S."/>
            <person name="Pangilinan J."/>
            <person name="Riley R."/>
            <person name="Labutti K."/>
            <person name="Andreopoulos B."/>
            <person name="Lipzen A."/>
            <person name="Chen C."/>
            <person name="Yanf M."/>
            <person name="Daum C."/>
            <person name="Ng V."/>
            <person name="Clum A."/>
            <person name="Ohm R."/>
            <person name="Martin F."/>
            <person name="Silar P."/>
            <person name="Natvig D."/>
            <person name="Lalanne C."/>
            <person name="Gautier V."/>
            <person name="Ament-Velasquez S.L."/>
            <person name="Kruys A."/>
            <person name="Hutchinson M.I."/>
            <person name="Powell A.J."/>
            <person name="Barry K."/>
            <person name="Miller A.N."/>
            <person name="Grigoriev I.V."/>
            <person name="Debuchy R."/>
            <person name="Gladieux P."/>
            <person name="Thoren M.H."/>
            <person name="Johannesson H."/>
        </authorList>
    </citation>
    <scope>NUCLEOTIDE SEQUENCE</scope>
    <source>
        <strain evidence="5">PSN243</strain>
    </source>
</reference>
<feature type="compositionally biased region" description="Basic and acidic residues" evidence="2">
    <location>
        <begin position="946"/>
        <end position="955"/>
    </location>
</feature>
<dbReference type="SUPFAM" id="SSF52540">
    <property type="entry name" value="P-loop containing nucleoside triphosphate hydrolases"/>
    <property type="match status" value="1"/>
</dbReference>
<dbReference type="EMBL" id="MU866005">
    <property type="protein sequence ID" value="KAK4442845.1"/>
    <property type="molecule type" value="Genomic_DNA"/>
</dbReference>
<dbReference type="Pfam" id="PF24883">
    <property type="entry name" value="NPHP3_N"/>
    <property type="match status" value="1"/>
</dbReference>
<accession>A0AAV9G471</accession>
<evidence type="ECO:0000259" key="3">
    <source>
        <dbReference type="Pfam" id="PF24883"/>
    </source>
</evidence>
<evidence type="ECO:0000313" key="5">
    <source>
        <dbReference type="EMBL" id="KAK4442845.1"/>
    </source>
</evidence>
<proteinExistence type="predicted"/>
<evidence type="ECO:0000259" key="4">
    <source>
        <dbReference type="Pfam" id="PF25053"/>
    </source>
</evidence>
<feature type="domain" description="Nephrocystin 3-like N-terminal" evidence="3">
    <location>
        <begin position="285"/>
        <end position="449"/>
    </location>
</feature>
<reference evidence="5" key="1">
    <citation type="journal article" date="2023" name="Mol. Phylogenet. Evol.">
        <title>Genome-scale phylogeny and comparative genomics of the fungal order Sordariales.</title>
        <authorList>
            <person name="Hensen N."/>
            <person name="Bonometti L."/>
            <person name="Westerberg I."/>
            <person name="Brannstrom I.O."/>
            <person name="Guillou S."/>
            <person name="Cros-Aarteil S."/>
            <person name="Calhoun S."/>
            <person name="Haridas S."/>
            <person name="Kuo A."/>
            <person name="Mondo S."/>
            <person name="Pangilinan J."/>
            <person name="Riley R."/>
            <person name="LaButti K."/>
            <person name="Andreopoulos B."/>
            <person name="Lipzen A."/>
            <person name="Chen C."/>
            <person name="Yan M."/>
            <person name="Daum C."/>
            <person name="Ng V."/>
            <person name="Clum A."/>
            <person name="Steindorff A."/>
            <person name="Ohm R.A."/>
            <person name="Martin F."/>
            <person name="Silar P."/>
            <person name="Natvig D.O."/>
            <person name="Lalanne C."/>
            <person name="Gautier V."/>
            <person name="Ament-Velasquez S.L."/>
            <person name="Kruys A."/>
            <person name="Hutchinson M.I."/>
            <person name="Powell A.J."/>
            <person name="Barry K."/>
            <person name="Miller A.N."/>
            <person name="Grigoriev I.V."/>
            <person name="Debuchy R."/>
            <person name="Gladieux P."/>
            <person name="Hiltunen Thoren M."/>
            <person name="Johannesson H."/>
        </authorList>
    </citation>
    <scope>NUCLEOTIDE SEQUENCE</scope>
    <source>
        <strain evidence="5">PSN243</strain>
    </source>
</reference>
<evidence type="ECO:0000256" key="1">
    <source>
        <dbReference type="ARBA" id="ARBA00022737"/>
    </source>
</evidence>
<evidence type="ECO:0000256" key="2">
    <source>
        <dbReference type="SAM" id="MobiDB-lite"/>
    </source>
</evidence>
<keyword evidence="6" id="KW-1185">Reference proteome</keyword>
<dbReference type="InterPro" id="IPR056693">
    <property type="entry name" value="DUF7791"/>
</dbReference>
<comment type="caution">
    <text evidence="5">The sequence shown here is derived from an EMBL/GenBank/DDBJ whole genome shotgun (WGS) entry which is preliminary data.</text>
</comment>
<dbReference type="Pfam" id="PF25053">
    <property type="entry name" value="DUF7791"/>
    <property type="match status" value="1"/>
</dbReference>
<evidence type="ECO:0008006" key="7">
    <source>
        <dbReference type="Google" id="ProtNLM"/>
    </source>
</evidence>
<protein>
    <recommendedName>
        <fullName evidence="7">NACHT domain-containing protein</fullName>
    </recommendedName>
</protein>
<keyword evidence="1" id="KW-0677">Repeat</keyword>
<feature type="region of interest" description="Disordered" evidence="2">
    <location>
        <begin position="946"/>
        <end position="979"/>
    </location>
</feature>
<dbReference type="InterPro" id="IPR056884">
    <property type="entry name" value="NPHP3-like_N"/>
</dbReference>
<dbReference type="PANTHER" id="PTHR10039:SF5">
    <property type="entry name" value="NACHT DOMAIN-CONTAINING PROTEIN"/>
    <property type="match status" value="1"/>
</dbReference>
<dbReference type="Gene3D" id="3.40.50.300">
    <property type="entry name" value="P-loop containing nucleotide triphosphate hydrolases"/>
    <property type="match status" value="1"/>
</dbReference>
<organism evidence="5 6">
    <name type="scientific">Podospora aff. communis PSN243</name>
    <dbReference type="NCBI Taxonomy" id="3040156"/>
    <lineage>
        <taxon>Eukaryota</taxon>
        <taxon>Fungi</taxon>
        <taxon>Dikarya</taxon>
        <taxon>Ascomycota</taxon>
        <taxon>Pezizomycotina</taxon>
        <taxon>Sordariomycetes</taxon>
        <taxon>Sordariomycetidae</taxon>
        <taxon>Sordariales</taxon>
        <taxon>Podosporaceae</taxon>
        <taxon>Podospora</taxon>
    </lineage>
</organism>
<name>A0AAV9G471_9PEZI</name>
<dbReference type="PANTHER" id="PTHR10039">
    <property type="entry name" value="AMELOGENIN"/>
    <property type="match status" value="1"/>
</dbReference>
<gene>
    <name evidence="5" type="ORF">QBC34DRAFT_363014</name>
</gene>
<dbReference type="Proteomes" id="UP001321760">
    <property type="component" value="Unassembled WGS sequence"/>
</dbReference>
<evidence type="ECO:0000313" key="6">
    <source>
        <dbReference type="Proteomes" id="UP001321760"/>
    </source>
</evidence>
<dbReference type="AlphaFoldDB" id="A0AAV9G471"/>
<sequence length="1013" mass="115027">MDPLTGLSVASNIISFVSFAFGLITETRKVFCSASGATADSIVIQTIVDDVENFNASLSASRHATPQLRELMSQSSKMAANLQDGLRRLRTKHKRSAWASLKVALEQVWSKDDMNSFLASLGRLQTQVMGHIQFAILSEVSDLTQELRSLSSMNQRLELQNNKNLASLRLEVLDAIKKLASESDDVETDGDGRIDEYFRHQHDNSADLGPPGYQPAAISSDINAAVSVMSQLVREAESVRSDLELLRTLYFSKLQVRHRKIEPAHAKTFQWVYRDRVPGQQQPIRFRQWLRNENGLFWIHGKPGSGKSTLMKFLVQNPSTLDNLGAWAGRKKLVMASFFFWNAGTQLQRSQEGLLRSLLFEILRQCPELIPKVKGSFDSNMLSAEICWSVEELLKMYKLLVSQNFPVKFCFFIDGLDEFNEENKSHVDLIGTLRTLEHSADVKLCVSSRPWTIFNDEFRRDDSKWLLKLEDLTYADIHAYVTDKFNAHPQFRILGAQDPQYGSLIEHVVTRAQGVFLRVVLVVRDMQEGLTHHETVASLESWLLQFPPDLEEFFQHLIDSIPPRYRVHSSSTFKIATMADEPLPLILYSFFDDVHEGVLGPIIQRSQRTRQELDISAIQHKQEQMRRRLDGRTKGLLEIVNIGGQELVDSPYFDLGVDFLHRTVRDFLIQTSIQQKLPQCGDISMAACQAALAVLIKAPFRKTDLARMVTVLDHLFLFARQAEAHEPLSFKSDSRSAALIDILDAAQAEYEKVVDLWQYTEGSSWSRATYDSIFLGAAAQADLYFFLEKSLSIGAPLNRPMSQGHSVFVRPLLDYAVSTRKPWHRISARVVRLLLDQAEHKVPNQLYLGRTVFANFVRSISQNSCTLEDKQLLEILDLLVSRGADLSVQLEAGTGKTAFYPSMPTTSKHGTLKRARAMEDLRAPSLAVKVEDMLAEKFGRGLVRERWGMRPPPEKTKRKLAQKVEPRLQKSAGQPSRVRPVPLEDAVALESPLLKPRRKRSQWLRNLFDWRKV</sequence>
<feature type="domain" description="DUF7791" evidence="4">
    <location>
        <begin position="560"/>
        <end position="692"/>
    </location>
</feature>
<dbReference type="InterPro" id="IPR027417">
    <property type="entry name" value="P-loop_NTPase"/>
</dbReference>